<dbReference type="RefSeq" id="WP_379897496.1">
    <property type="nucleotide sequence ID" value="NZ_JBHRTR010000004.1"/>
</dbReference>
<gene>
    <name evidence="1" type="ORF">ACFOGJ_00880</name>
</gene>
<comment type="caution">
    <text evidence="1">The sequence shown here is derived from an EMBL/GenBank/DDBJ whole genome shotgun (WGS) entry which is preliminary data.</text>
</comment>
<accession>A0ABV7KUI7</accession>
<evidence type="ECO:0008006" key="3">
    <source>
        <dbReference type="Google" id="ProtNLM"/>
    </source>
</evidence>
<sequence>MPITFGKSTARFEGACVAEEVLPLLDWLQTCGRARINLARCTHLHTAVLQALRAARVEVRQAPADPFLNRHVLPFLREARGTADDRNKE</sequence>
<protein>
    <recommendedName>
        <fullName evidence="3">STAS domain-containing protein</fullName>
    </recommendedName>
</protein>
<dbReference type="Proteomes" id="UP001595528">
    <property type="component" value="Unassembled WGS sequence"/>
</dbReference>
<keyword evidence="2" id="KW-1185">Reference proteome</keyword>
<evidence type="ECO:0000313" key="2">
    <source>
        <dbReference type="Proteomes" id="UP001595528"/>
    </source>
</evidence>
<reference evidence="2" key="1">
    <citation type="journal article" date="2019" name="Int. J. Syst. Evol. Microbiol.">
        <title>The Global Catalogue of Microorganisms (GCM) 10K type strain sequencing project: providing services to taxonomists for standard genome sequencing and annotation.</title>
        <authorList>
            <consortium name="The Broad Institute Genomics Platform"/>
            <consortium name="The Broad Institute Genome Sequencing Center for Infectious Disease"/>
            <person name="Wu L."/>
            <person name="Ma J."/>
        </authorList>
    </citation>
    <scope>NUCLEOTIDE SEQUENCE [LARGE SCALE GENOMIC DNA]</scope>
    <source>
        <strain evidence="2">KCTC 42964</strain>
    </source>
</reference>
<evidence type="ECO:0000313" key="1">
    <source>
        <dbReference type="EMBL" id="MFC3225764.1"/>
    </source>
</evidence>
<organism evidence="1 2">
    <name type="scientific">Marinibaculum pumilum</name>
    <dbReference type="NCBI Taxonomy" id="1766165"/>
    <lineage>
        <taxon>Bacteria</taxon>
        <taxon>Pseudomonadati</taxon>
        <taxon>Pseudomonadota</taxon>
        <taxon>Alphaproteobacteria</taxon>
        <taxon>Rhodospirillales</taxon>
        <taxon>Rhodospirillaceae</taxon>
        <taxon>Marinibaculum</taxon>
    </lineage>
</organism>
<dbReference type="EMBL" id="JBHRTR010000004">
    <property type="protein sequence ID" value="MFC3225764.1"/>
    <property type="molecule type" value="Genomic_DNA"/>
</dbReference>
<proteinExistence type="predicted"/>
<name>A0ABV7KUI7_9PROT</name>